<dbReference type="OMA" id="QKTEFNM"/>
<keyword evidence="2" id="KW-1133">Transmembrane helix</keyword>
<keyword evidence="2" id="KW-0812">Transmembrane</keyword>
<evidence type="ECO:0000313" key="5">
    <source>
        <dbReference type="Proteomes" id="UP000188268"/>
    </source>
</evidence>
<gene>
    <name evidence="4" type="ORF">CCACVL1_17900</name>
</gene>
<dbReference type="GO" id="GO:0009941">
    <property type="term" value="C:chloroplast envelope"/>
    <property type="evidence" value="ECO:0007669"/>
    <property type="project" value="TreeGrafter"/>
</dbReference>
<name>A0A1R3HPD2_COCAP</name>
<evidence type="ECO:0000256" key="1">
    <source>
        <dbReference type="SAM" id="MobiDB-lite"/>
    </source>
</evidence>
<dbReference type="Gramene" id="OMO72183">
    <property type="protein sequence ID" value="OMO72183"/>
    <property type="gene ID" value="CCACVL1_17900"/>
</dbReference>
<feature type="domain" description="Armadillo-like repeats" evidence="3">
    <location>
        <begin position="197"/>
        <end position="288"/>
    </location>
</feature>
<dbReference type="GO" id="GO:0009535">
    <property type="term" value="C:chloroplast thylakoid membrane"/>
    <property type="evidence" value="ECO:0007669"/>
    <property type="project" value="TreeGrafter"/>
</dbReference>
<dbReference type="Pfam" id="PF22915">
    <property type="entry name" value="ARMH5"/>
    <property type="match status" value="1"/>
</dbReference>
<dbReference type="AlphaFoldDB" id="A0A1R3HPD2"/>
<evidence type="ECO:0000256" key="2">
    <source>
        <dbReference type="SAM" id="Phobius"/>
    </source>
</evidence>
<reference evidence="4 5" key="1">
    <citation type="submission" date="2013-09" db="EMBL/GenBank/DDBJ databases">
        <title>Corchorus capsularis genome sequencing.</title>
        <authorList>
            <person name="Alam M."/>
            <person name="Haque M.S."/>
            <person name="Islam M.S."/>
            <person name="Emdad E.M."/>
            <person name="Islam M.M."/>
            <person name="Ahmed B."/>
            <person name="Halim A."/>
            <person name="Hossen Q.M.M."/>
            <person name="Hossain M.Z."/>
            <person name="Ahmed R."/>
            <person name="Khan M.M."/>
            <person name="Islam R."/>
            <person name="Rashid M.M."/>
            <person name="Khan S.A."/>
            <person name="Rahman M.S."/>
            <person name="Alam M."/>
        </authorList>
    </citation>
    <scope>NUCLEOTIDE SEQUENCE [LARGE SCALE GENOMIC DNA]</scope>
    <source>
        <strain evidence="5">cv. CVL-1</strain>
        <tissue evidence="4">Whole seedling</tissue>
    </source>
</reference>
<feature type="compositionally biased region" description="Acidic residues" evidence="1">
    <location>
        <begin position="339"/>
        <end position="351"/>
    </location>
</feature>
<keyword evidence="2" id="KW-0472">Membrane</keyword>
<proteinExistence type="predicted"/>
<comment type="caution">
    <text evidence="4">The sequence shown here is derived from an EMBL/GenBank/DDBJ whole genome shotgun (WGS) entry which is preliminary data.</text>
</comment>
<protein>
    <recommendedName>
        <fullName evidence="3">Armadillo-like repeats domain-containing protein</fullName>
    </recommendedName>
</protein>
<dbReference type="OrthoDB" id="1716611at2759"/>
<dbReference type="EMBL" id="AWWV01011472">
    <property type="protein sequence ID" value="OMO72183.1"/>
    <property type="molecule type" value="Genomic_DNA"/>
</dbReference>
<dbReference type="PANTHER" id="PTHR36793:SF1">
    <property type="entry name" value="RIBOSOMAL RNA SMALL SUBUNIT METHYLTRANSFERASE J"/>
    <property type="match status" value="1"/>
</dbReference>
<sequence>MSIFGSLSRAICPDYFGDEFGLPLPQLQPQSSTAKLKTKATSQATELGRPNLSRSLTVAAAKSGGNAVPSKNPNENKKEVVGKDTEEVEVEVEEDLPWIQEKALDLVEFTGSVTQALPGPRVGTSSLPWILAVPLAYAGITFVIAFVKTFKKFTSPRHKRKKLVNKNAMLCKSIDELFQQGSDALNQSALKGLVQQTGFSMEEILRKYIRYVLNEKPWSADLVASLIQLRKASMLDDSQVAEILNEISRRIVREKGPVVMDMSGFTEKGFKRKLAVQGLFGKVLYLSELPEFCSRDSSLIVKEIFGVTDEDADKLRLHTFSEAGDMDSLEKMVDGSGSDSEDSSEDSSDAA</sequence>
<keyword evidence="5" id="KW-1185">Reference proteome</keyword>
<dbReference type="InterPro" id="IPR055241">
    <property type="entry name" value="Armadillo_rpt_dom"/>
</dbReference>
<evidence type="ECO:0000259" key="3">
    <source>
        <dbReference type="Pfam" id="PF22915"/>
    </source>
</evidence>
<accession>A0A1R3HPD2</accession>
<evidence type="ECO:0000313" key="4">
    <source>
        <dbReference type="EMBL" id="OMO72183.1"/>
    </source>
</evidence>
<dbReference type="STRING" id="210143.A0A1R3HPD2"/>
<organism evidence="4 5">
    <name type="scientific">Corchorus capsularis</name>
    <name type="common">Jute</name>
    <dbReference type="NCBI Taxonomy" id="210143"/>
    <lineage>
        <taxon>Eukaryota</taxon>
        <taxon>Viridiplantae</taxon>
        <taxon>Streptophyta</taxon>
        <taxon>Embryophyta</taxon>
        <taxon>Tracheophyta</taxon>
        <taxon>Spermatophyta</taxon>
        <taxon>Magnoliopsida</taxon>
        <taxon>eudicotyledons</taxon>
        <taxon>Gunneridae</taxon>
        <taxon>Pentapetalae</taxon>
        <taxon>rosids</taxon>
        <taxon>malvids</taxon>
        <taxon>Malvales</taxon>
        <taxon>Malvaceae</taxon>
        <taxon>Grewioideae</taxon>
        <taxon>Apeibeae</taxon>
        <taxon>Corchorus</taxon>
    </lineage>
</organism>
<dbReference type="Proteomes" id="UP000188268">
    <property type="component" value="Unassembled WGS sequence"/>
</dbReference>
<feature type="transmembrane region" description="Helical" evidence="2">
    <location>
        <begin position="127"/>
        <end position="150"/>
    </location>
</feature>
<feature type="region of interest" description="Disordered" evidence="1">
    <location>
        <begin position="326"/>
        <end position="351"/>
    </location>
</feature>
<dbReference type="PANTHER" id="PTHR36793">
    <property type="entry name" value="RIBOSOMAL RNA SMALL SUBUNIT METHYLTRANSFERASE J"/>
    <property type="match status" value="1"/>
</dbReference>